<dbReference type="SMART" id="SM00032">
    <property type="entry name" value="CCP"/>
    <property type="match status" value="1"/>
</dbReference>
<dbReference type="CDD" id="cd00033">
    <property type="entry name" value="CCP"/>
    <property type="match status" value="1"/>
</dbReference>
<name>A0A2G8KDQ3_STIJA</name>
<comment type="caution">
    <text evidence="3">Lacks conserved residue(s) required for the propagation of feature annotation.</text>
</comment>
<feature type="domain" description="Sushi" evidence="9">
    <location>
        <begin position="147"/>
        <end position="211"/>
    </location>
</feature>
<evidence type="ECO:0000313" key="11">
    <source>
        <dbReference type="Proteomes" id="UP000230750"/>
    </source>
</evidence>
<dbReference type="GO" id="GO:0009986">
    <property type="term" value="C:cell surface"/>
    <property type="evidence" value="ECO:0007669"/>
    <property type="project" value="TreeGrafter"/>
</dbReference>
<dbReference type="Proteomes" id="UP000230750">
    <property type="component" value="Unassembled WGS sequence"/>
</dbReference>
<dbReference type="SMART" id="SM01411">
    <property type="entry name" value="Ephrin_rec_like"/>
    <property type="match status" value="2"/>
</dbReference>
<dbReference type="GO" id="GO:0005615">
    <property type="term" value="C:extracellular space"/>
    <property type="evidence" value="ECO:0007669"/>
    <property type="project" value="TreeGrafter"/>
</dbReference>
<dbReference type="Gene3D" id="2.10.70.10">
    <property type="entry name" value="Complement Module, domain 1"/>
    <property type="match status" value="1"/>
</dbReference>
<accession>A0A2G8KDQ3</accession>
<evidence type="ECO:0000256" key="6">
    <source>
        <dbReference type="SAM" id="Phobius"/>
    </source>
</evidence>
<keyword evidence="11" id="KW-1185">Reference proteome</keyword>
<dbReference type="PROSITE" id="PS50026">
    <property type="entry name" value="EGF_3"/>
    <property type="match status" value="1"/>
</dbReference>
<dbReference type="PROSITE" id="PS00022">
    <property type="entry name" value="EGF_1"/>
    <property type="match status" value="1"/>
</dbReference>
<feature type="domain" description="EGF-like" evidence="7">
    <location>
        <begin position="556"/>
        <end position="590"/>
    </location>
</feature>
<dbReference type="InterPro" id="IPR011641">
    <property type="entry name" value="Tyr-kin_ephrin_A/B_rcpt-like"/>
</dbReference>
<dbReference type="Pfam" id="PF07699">
    <property type="entry name" value="Ephrin_rec_like"/>
    <property type="match status" value="1"/>
</dbReference>
<feature type="region of interest" description="Disordered" evidence="5">
    <location>
        <begin position="44"/>
        <end position="80"/>
    </location>
</feature>
<evidence type="ECO:0000259" key="8">
    <source>
        <dbReference type="PROSITE" id="PS50825"/>
    </source>
</evidence>
<evidence type="ECO:0000313" key="10">
    <source>
        <dbReference type="EMBL" id="PIK46095.1"/>
    </source>
</evidence>
<dbReference type="InterPro" id="IPR035976">
    <property type="entry name" value="Sushi/SCR/CCP_sf"/>
</dbReference>
<keyword evidence="6" id="KW-0812">Transmembrane</keyword>
<dbReference type="GO" id="GO:0007165">
    <property type="term" value="P:signal transduction"/>
    <property type="evidence" value="ECO:0007669"/>
    <property type="project" value="TreeGrafter"/>
</dbReference>
<dbReference type="InterPro" id="IPR052071">
    <property type="entry name" value="SCUB_EGF-like_domain"/>
</dbReference>
<keyword evidence="2 3" id="KW-1015">Disulfide bond</keyword>
<feature type="domain" description="HYR" evidence="8">
    <location>
        <begin position="61"/>
        <end position="146"/>
    </location>
</feature>
<feature type="disulfide bond" evidence="3">
    <location>
        <begin position="580"/>
        <end position="589"/>
    </location>
</feature>
<proteinExistence type="predicted"/>
<reference evidence="10 11" key="1">
    <citation type="journal article" date="2017" name="PLoS Biol.">
        <title>The sea cucumber genome provides insights into morphological evolution and visceral regeneration.</title>
        <authorList>
            <person name="Zhang X."/>
            <person name="Sun L."/>
            <person name="Yuan J."/>
            <person name="Sun Y."/>
            <person name="Gao Y."/>
            <person name="Zhang L."/>
            <person name="Li S."/>
            <person name="Dai H."/>
            <person name="Hamel J.F."/>
            <person name="Liu C."/>
            <person name="Yu Y."/>
            <person name="Liu S."/>
            <person name="Lin W."/>
            <person name="Guo K."/>
            <person name="Jin S."/>
            <person name="Xu P."/>
            <person name="Storey K.B."/>
            <person name="Huan P."/>
            <person name="Zhang T."/>
            <person name="Zhou Y."/>
            <person name="Zhang J."/>
            <person name="Lin C."/>
            <person name="Li X."/>
            <person name="Xing L."/>
            <person name="Huo D."/>
            <person name="Sun M."/>
            <person name="Wang L."/>
            <person name="Mercier A."/>
            <person name="Li F."/>
            <person name="Yang H."/>
            <person name="Xiang J."/>
        </authorList>
    </citation>
    <scope>NUCLEOTIDE SEQUENCE [LARGE SCALE GENOMIC DNA]</scope>
    <source>
        <strain evidence="10">Shaxun</strain>
        <tissue evidence="10">Muscle</tissue>
    </source>
</reference>
<dbReference type="PANTHER" id="PTHR24046">
    <property type="entry name" value="SIGNAL PEPTIDE, CUB AND EGF-LIKE DOMAIN-CONTAINING"/>
    <property type="match status" value="1"/>
</dbReference>
<dbReference type="Pfam" id="PF02494">
    <property type="entry name" value="HYR"/>
    <property type="match status" value="1"/>
</dbReference>
<keyword evidence="3" id="KW-0245">EGF-like domain</keyword>
<dbReference type="AlphaFoldDB" id="A0A2G8KDQ3"/>
<dbReference type="Gene3D" id="2.10.50.10">
    <property type="entry name" value="Tumor Necrosis Factor Receptor, subunit A, domain 2"/>
    <property type="match status" value="1"/>
</dbReference>
<dbReference type="Pfam" id="PF00084">
    <property type="entry name" value="Sushi"/>
    <property type="match status" value="1"/>
</dbReference>
<organism evidence="10 11">
    <name type="scientific">Stichopus japonicus</name>
    <name type="common">Sea cucumber</name>
    <dbReference type="NCBI Taxonomy" id="307972"/>
    <lineage>
        <taxon>Eukaryota</taxon>
        <taxon>Metazoa</taxon>
        <taxon>Echinodermata</taxon>
        <taxon>Eleutherozoa</taxon>
        <taxon>Echinozoa</taxon>
        <taxon>Holothuroidea</taxon>
        <taxon>Aspidochirotacea</taxon>
        <taxon>Aspidochirotida</taxon>
        <taxon>Stichopodidae</taxon>
        <taxon>Apostichopus</taxon>
    </lineage>
</organism>
<dbReference type="PROSITE" id="PS50923">
    <property type="entry name" value="SUSHI"/>
    <property type="match status" value="1"/>
</dbReference>
<evidence type="ECO:0000256" key="1">
    <source>
        <dbReference type="ARBA" id="ARBA00022737"/>
    </source>
</evidence>
<keyword evidence="4" id="KW-0768">Sushi</keyword>
<dbReference type="STRING" id="307972.A0A2G8KDQ3"/>
<dbReference type="EMBL" id="MRZV01000666">
    <property type="protein sequence ID" value="PIK46095.1"/>
    <property type="molecule type" value="Genomic_DNA"/>
</dbReference>
<feature type="transmembrane region" description="Helical" evidence="6">
    <location>
        <begin position="21"/>
        <end position="40"/>
    </location>
</feature>
<dbReference type="OrthoDB" id="439917at2759"/>
<evidence type="ECO:0000259" key="9">
    <source>
        <dbReference type="PROSITE" id="PS50923"/>
    </source>
</evidence>
<dbReference type="SUPFAM" id="SSF57535">
    <property type="entry name" value="Complement control module/SCR domain"/>
    <property type="match status" value="1"/>
</dbReference>
<dbReference type="PANTHER" id="PTHR24046:SF5">
    <property type="entry name" value="EGF-LIKE DOMAIN-CONTAINING PROTEIN"/>
    <property type="match status" value="1"/>
</dbReference>
<sequence length="754" mass="82700">MDSVCFRHLLAQEVTAPNFSAYCNCVLFFFILFLACVSWPSPRPPPPPPPYRPPPRPPPPPPVRPTTISACPPSQDLTSNRGETTRKIAWNAPQITNGSPPYNVVRTGPESGSEFDCNGEPTKVCYYAEGRGGRSATCCFNVQCSIIECSEIGEIDSGVVECTNGNAFGSVCTFQCDDGFILEGPTVSVCEESGMADPAVEWTNDKPTCQHAACPILQPPLHGSFALHKSSFAEIAFQQCQEGWEVPRVAMAMSYTGEFHCSFGTDWQPSTVYDCSETSRPGRMRILNELQYYSGNCEDDQTKKAIATNFVQQINQETTNRNLQDVWKNCGSCGVEDVTVECRIESRRRKRDSAPSTDEYVLDIKFYLSMDVPASNSHEKDIGELFDMKGLLSNVSKEIADQATDGHIVPEVPGLQLTLHDVPVIYHEVNPVCESGFASNRAKLNCVACPWGTFNDETESVCIPCPVGQYQNKTKRTTCNKCDEGMSTIMEGSVNITECIDLCPAGTSSPTGFQPCSRCNETSVQPQMGQQSCLPCGEREMKSQTSEKCILHSIGLFDGCTEGYCENGGTCQEPYLTCKCPSTATGARCETLIACLPIPTVEQGFLECDDNDEHLFNCTHHCNENNLPSVATLSTYNCGTSTFCYWNYESPINRNRILPSCVEPEIPDNVTLTYHSTYPGLSCTKANQNEVKTQINEWANDICSGVCDAKTVTVEGCPGKGKKRTPMTGVRKVVTVTAPYDARGGNMFLMLTLQ</sequence>
<evidence type="ECO:0000256" key="2">
    <source>
        <dbReference type="ARBA" id="ARBA00023157"/>
    </source>
</evidence>
<dbReference type="InterPro" id="IPR000742">
    <property type="entry name" value="EGF"/>
</dbReference>
<dbReference type="InterPro" id="IPR003410">
    <property type="entry name" value="HYR_dom"/>
</dbReference>
<protein>
    <submittedName>
        <fullName evidence="10">Uncharacterized protein</fullName>
    </submittedName>
</protein>
<comment type="caution">
    <text evidence="10">The sequence shown here is derived from an EMBL/GenBank/DDBJ whole genome shotgun (WGS) entry which is preliminary data.</text>
</comment>
<dbReference type="InterPro" id="IPR000436">
    <property type="entry name" value="Sushi_SCR_CCP_dom"/>
</dbReference>
<dbReference type="FunFam" id="2.10.50.10:FF:000018">
    <property type="entry name" value="Sushi, von Willebrand factor type A, EGF and pentraxin domain-containing 1"/>
    <property type="match status" value="1"/>
</dbReference>
<gene>
    <name evidence="10" type="ORF">BSL78_17034</name>
</gene>
<keyword evidence="6" id="KW-0472">Membrane</keyword>
<dbReference type="Gene3D" id="2.10.25.10">
    <property type="entry name" value="Laminin"/>
    <property type="match status" value="1"/>
</dbReference>
<evidence type="ECO:0000259" key="7">
    <source>
        <dbReference type="PROSITE" id="PS50026"/>
    </source>
</evidence>
<feature type="compositionally biased region" description="Pro residues" evidence="5">
    <location>
        <begin position="44"/>
        <end position="64"/>
    </location>
</feature>
<evidence type="ECO:0000256" key="5">
    <source>
        <dbReference type="SAM" id="MobiDB-lite"/>
    </source>
</evidence>
<keyword evidence="6" id="KW-1133">Transmembrane helix</keyword>
<evidence type="ECO:0000256" key="3">
    <source>
        <dbReference type="PROSITE-ProRule" id="PRU00076"/>
    </source>
</evidence>
<dbReference type="InterPro" id="IPR009030">
    <property type="entry name" value="Growth_fac_rcpt_cys_sf"/>
</dbReference>
<dbReference type="SUPFAM" id="SSF57184">
    <property type="entry name" value="Growth factor receptor domain"/>
    <property type="match status" value="1"/>
</dbReference>
<keyword evidence="1" id="KW-0677">Repeat</keyword>
<dbReference type="PROSITE" id="PS50825">
    <property type="entry name" value="HYR"/>
    <property type="match status" value="1"/>
</dbReference>
<evidence type="ECO:0000256" key="4">
    <source>
        <dbReference type="PROSITE-ProRule" id="PRU00302"/>
    </source>
</evidence>